<dbReference type="SMART" id="SM00530">
    <property type="entry name" value="HTH_XRE"/>
    <property type="match status" value="1"/>
</dbReference>
<dbReference type="AlphaFoldDB" id="A0ABD4ZZA1"/>
<feature type="domain" description="HTH cro/C1-type" evidence="1">
    <location>
        <begin position="17"/>
        <end position="71"/>
    </location>
</feature>
<dbReference type="InterPro" id="IPR010982">
    <property type="entry name" value="Lambda_DNA-bd_dom_sf"/>
</dbReference>
<dbReference type="CDD" id="cd06529">
    <property type="entry name" value="S24_LexA-like"/>
    <property type="match status" value="1"/>
</dbReference>
<dbReference type="Gene3D" id="2.10.109.10">
    <property type="entry name" value="Umud Fragment, subunit A"/>
    <property type="match status" value="1"/>
</dbReference>
<sequence length="239" mass="26549">MQDSKDYSLSHYIGNKIKQFRIERGYTVEELANKLGTSRPTVTRYENGTRKANQDVLFELANIFNKTLDDFFPPKDNAQSAAYPTQGDDYSINDDLSSYKIKPKNMVETTTKHIPLIGEIACGDPITAEENVEEYITHVFPKGQVPSGELIDLRAKGHSMEPTIPDGSIVTIRLQPEVEDGEIAAVQVNGDTEATLKRVKHINGLVMLKPDNDAYDPIIITPNNPATIIGKAIQFTSKL</sequence>
<dbReference type="InterPro" id="IPR039418">
    <property type="entry name" value="LexA-like"/>
</dbReference>
<dbReference type="Pfam" id="PF01381">
    <property type="entry name" value="HTH_3"/>
    <property type="match status" value="1"/>
</dbReference>
<evidence type="ECO:0000313" key="3">
    <source>
        <dbReference type="Proteomes" id="UP001169713"/>
    </source>
</evidence>
<dbReference type="InterPro" id="IPR036286">
    <property type="entry name" value="LexA/Signal_pep-like_sf"/>
</dbReference>
<accession>A0ABD4ZZA1</accession>
<gene>
    <name evidence="2" type="ORF">Q4436_01725</name>
</gene>
<dbReference type="RefSeq" id="WP_262333825.1">
    <property type="nucleotide sequence ID" value="NZ_JANZQG010000004.1"/>
</dbReference>
<proteinExistence type="predicted"/>
<evidence type="ECO:0000259" key="1">
    <source>
        <dbReference type="PROSITE" id="PS50943"/>
    </source>
</evidence>
<evidence type="ECO:0000313" key="2">
    <source>
        <dbReference type="EMBL" id="MDO6360839.1"/>
    </source>
</evidence>
<dbReference type="EMBL" id="JAUONS010000001">
    <property type="protein sequence ID" value="MDO6360839.1"/>
    <property type="molecule type" value="Genomic_DNA"/>
</dbReference>
<dbReference type="InterPro" id="IPR015927">
    <property type="entry name" value="Peptidase_S24_S26A/B/C"/>
</dbReference>
<dbReference type="Gene3D" id="1.10.260.40">
    <property type="entry name" value="lambda repressor-like DNA-binding domains"/>
    <property type="match status" value="1"/>
</dbReference>
<dbReference type="PANTHER" id="PTHR33516:SF2">
    <property type="entry name" value="LEXA REPRESSOR-RELATED"/>
    <property type="match status" value="1"/>
</dbReference>
<dbReference type="Proteomes" id="UP001169713">
    <property type="component" value="Unassembled WGS sequence"/>
</dbReference>
<dbReference type="InterPro" id="IPR001387">
    <property type="entry name" value="Cro/C1-type_HTH"/>
</dbReference>
<dbReference type="Pfam" id="PF00717">
    <property type="entry name" value="Peptidase_S24"/>
    <property type="match status" value="1"/>
</dbReference>
<dbReference type="CDD" id="cd00093">
    <property type="entry name" value="HTH_XRE"/>
    <property type="match status" value="1"/>
</dbReference>
<dbReference type="SUPFAM" id="SSF47413">
    <property type="entry name" value="lambda repressor-like DNA-binding domains"/>
    <property type="match status" value="1"/>
</dbReference>
<organism evidence="2 3">
    <name type="scientific">Lactobacillus paragasseri</name>
    <dbReference type="NCBI Taxonomy" id="2107999"/>
    <lineage>
        <taxon>Bacteria</taxon>
        <taxon>Bacillati</taxon>
        <taxon>Bacillota</taxon>
        <taxon>Bacilli</taxon>
        <taxon>Lactobacillales</taxon>
        <taxon>Lactobacillaceae</taxon>
        <taxon>Lactobacillus</taxon>
    </lineage>
</organism>
<protein>
    <submittedName>
        <fullName evidence="2">XRE family transcriptional regulator</fullName>
    </submittedName>
</protein>
<dbReference type="PROSITE" id="PS50943">
    <property type="entry name" value="HTH_CROC1"/>
    <property type="match status" value="1"/>
</dbReference>
<dbReference type="PANTHER" id="PTHR33516">
    <property type="entry name" value="LEXA REPRESSOR"/>
    <property type="match status" value="1"/>
</dbReference>
<dbReference type="InterPro" id="IPR050077">
    <property type="entry name" value="LexA_repressor"/>
</dbReference>
<reference evidence="2" key="1">
    <citation type="submission" date="2023-07" db="EMBL/GenBank/DDBJ databases">
        <title>Whole Genome Sequencing of Colonoscopy isolates.</title>
        <authorList>
            <person name="Surve S.V."/>
            <person name="Valls R.A."/>
            <person name="Barrak K.E."/>
            <person name="Gardner T.B."/>
            <person name="O'Toole G.A."/>
        </authorList>
    </citation>
    <scope>NUCLEOTIDE SEQUENCE</scope>
    <source>
        <strain evidence="2">GP0003</strain>
    </source>
</reference>
<dbReference type="SUPFAM" id="SSF51306">
    <property type="entry name" value="LexA/Signal peptidase"/>
    <property type="match status" value="1"/>
</dbReference>
<name>A0ABD4ZZA1_9LACO</name>
<comment type="caution">
    <text evidence="2">The sequence shown here is derived from an EMBL/GenBank/DDBJ whole genome shotgun (WGS) entry which is preliminary data.</text>
</comment>